<sequence>MNSNTEYHIPYLAKNSYIYGLEPRPTAVFGSQSIIPQESNRETLIPSIRNPQACFSNEPETGTFSNFSIIPQPSSQTTYIPQKLPTFTSIENPIENSSDEIPEQKFTFRVHPETTKTSCYDSKIQQNSPLLYSESNSKGTSPVINRQSNLEREFKDEGKYYSGYRESEKYESKVLGERRNWAQNENKYTVSASRIPYTKEYTEDYRSPYRAQIAAKENIYEIPSVNKSPIISKEVNDMNKYLNRNFDTYTENSDSIYPKPITTNKTQYEKPQVFTYNPPKDQFDDISYDRSPIKPPDYSQDYIKPQQYKDTQLDTSFYSTHGEQISKYSEFSYNDESSISNSKYRERDHRDLSENDRNYKEILNCDKTLQEREKIIFDYQDRNKVYQDRERSSFRDYANRDKSPYEREKPFRDFPDREKSYKDIPDKVRPTRDIWVEQARSTNKFVSDRPKLDISRIKSLRSVSGSNKKTKKNSKSLSKKQNCEFRSVCNSQERSLREKEAYVNMMMKVLKSHSKNCPALRKEINAIKKQNNQADFF</sequence>
<dbReference type="AlphaFoldDB" id="A0A1R2CC68"/>
<gene>
    <name evidence="2" type="ORF">SteCoe_11917</name>
</gene>
<evidence type="ECO:0000256" key="1">
    <source>
        <dbReference type="SAM" id="MobiDB-lite"/>
    </source>
</evidence>
<dbReference type="EMBL" id="MPUH01000202">
    <property type="protein sequence ID" value="OMJ86560.1"/>
    <property type="molecule type" value="Genomic_DNA"/>
</dbReference>
<feature type="region of interest" description="Disordered" evidence="1">
    <location>
        <begin position="332"/>
        <end position="352"/>
    </location>
</feature>
<reference evidence="2 3" key="1">
    <citation type="submission" date="2016-11" db="EMBL/GenBank/DDBJ databases">
        <title>The macronuclear genome of Stentor coeruleus: a giant cell with tiny introns.</title>
        <authorList>
            <person name="Slabodnick M."/>
            <person name="Ruby J.G."/>
            <person name="Reiff S.B."/>
            <person name="Swart E.C."/>
            <person name="Gosai S."/>
            <person name="Prabakaran S."/>
            <person name="Witkowska E."/>
            <person name="Larue G.E."/>
            <person name="Fisher S."/>
            <person name="Freeman R.M."/>
            <person name="Gunawardena J."/>
            <person name="Chu W."/>
            <person name="Stover N.A."/>
            <person name="Gregory B.D."/>
            <person name="Nowacki M."/>
            <person name="Derisi J."/>
            <person name="Roy S.W."/>
            <person name="Marshall W.F."/>
            <person name="Sood P."/>
        </authorList>
    </citation>
    <scope>NUCLEOTIDE SEQUENCE [LARGE SCALE GENOMIC DNA]</scope>
    <source>
        <strain evidence="2">WM001</strain>
    </source>
</reference>
<evidence type="ECO:0000313" key="2">
    <source>
        <dbReference type="EMBL" id="OMJ86560.1"/>
    </source>
</evidence>
<proteinExistence type="predicted"/>
<feature type="region of interest" description="Disordered" evidence="1">
    <location>
        <begin position="274"/>
        <end position="299"/>
    </location>
</feature>
<dbReference type="Proteomes" id="UP000187209">
    <property type="component" value="Unassembled WGS sequence"/>
</dbReference>
<feature type="compositionally biased region" description="Basic and acidic residues" evidence="1">
    <location>
        <begin position="281"/>
        <end position="292"/>
    </location>
</feature>
<organism evidence="2 3">
    <name type="scientific">Stentor coeruleus</name>
    <dbReference type="NCBI Taxonomy" id="5963"/>
    <lineage>
        <taxon>Eukaryota</taxon>
        <taxon>Sar</taxon>
        <taxon>Alveolata</taxon>
        <taxon>Ciliophora</taxon>
        <taxon>Postciliodesmatophora</taxon>
        <taxon>Heterotrichea</taxon>
        <taxon>Heterotrichida</taxon>
        <taxon>Stentoridae</taxon>
        <taxon>Stentor</taxon>
    </lineage>
</organism>
<feature type="compositionally biased region" description="Polar residues" evidence="1">
    <location>
        <begin position="332"/>
        <end position="342"/>
    </location>
</feature>
<keyword evidence="3" id="KW-1185">Reference proteome</keyword>
<protein>
    <submittedName>
        <fullName evidence="2">Uncharacterized protein</fullName>
    </submittedName>
</protein>
<feature type="compositionally biased region" description="Basic and acidic residues" evidence="1">
    <location>
        <begin position="343"/>
        <end position="352"/>
    </location>
</feature>
<accession>A0A1R2CC68</accession>
<comment type="caution">
    <text evidence="2">The sequence shown here is derived from an EMBL/GenBank/DDBJ whole genome shotgun (WGS) entry which is preliminary data.</text>
</comment>
<feature type="region of interest" description="Disordered" evidence="1">
    <location>
        <begin position="389"/>
        <end position="423"/>
    </location>
</feature>
<evidence type="ECO:0000313" key="3">
    <source>
        <dbReference type="Proteomes" id="UP000187209"/>
    </source>
</evidence>
<name>A0A1R2CC68_9CILI</name>